<reference evidence="2" key="2">
    <citation type="journal article" date="2024" name="Plant">
        <title>Genomic evolution and insights into agronomic trait innovations of Sesamum species.</title>
        <authorList>
            <person name="Miao H."/>
            <person name="Wang L."/>
            <person name="Qu L."/>
            <person name="Liu H."/>
            <person name="Sun Y."/>
            <person name="Le M."/>
            <person name="Wang Q."/>
            <person name="Wei S."/>
            <person name="Zheng Y."/>
            <person name="Lin W."/>
            <person name="Duan Y."/>
            <person name="Cao H."/>
            <person name="Xiong S."/>
            <person name="Wang X."/>
            <person name="Wei L."/>
            <person name="Li C."/>
            <person name="Ma Q."/>
            <person name="Ju M."/>
            <person name="Zhao R."/>
            <person name="Li G."/>
            <person name="Mu C."/>
            <person name="Tian Q."/>
            <person name="Mei H."/>
            <person name="Zhang T."/>
            <person name="Gao T."/>
            <person name="Zhang H."/>
        </authorList>
    </citation>
    <scope>NUCLEOTIDE SEQUENCE</scope>
    <source>
        <strain evidence="2">K16</strain>
    </source>
</reference>
<sequence length="188" mass="22030">MDQEEGFTSIGEEQKICHLERTIYGLKKLFEVRTHVLMKLYGIMISSRMNLILVYTKRLVGARLRTLCYVDDILLIENDFKMLGDTKAWLSIQFFMKNMVLKRFKIENSKRGFLLIRHGIKLSKKQSPKIDEELKRMSEIRYASVIRSIQYVVQCTRPDTAYTLSVTSRYQACVGRRIGVRSRPYSST</sequence>
<proteinExistence type="predicted"/>
<feature type="domain" description="Reverse transcriptase Ty1/copia-type" evidence="1">
    <location>
        <begin position="2"/>
        <end position="100"/>
    </location>
</feature>
<evidence type="ECO:0000259" key="1">
    <source>
        <dbReference type="Pfam" id="PF07727"/>
    </source>
</evidence>
<reference evidence="2" key="1">
    <citation type="submission" date="2020-06" db="EMBL/GenBank/DDBJ databases">
        <authorList>
            <person name="Li T."/>
            <person name="Hu X."/>
            <person name="Zhang T."/>
            <person name="Song X."/>
            <person name="Zhang H."/>
            <person name="Dai N."/>
            <person name="Sheng W."/>
            <person name="Hou X."/>
            <person name="Wei L."/>
        </authorList>
    </citation>
    <scope>NUCLEOTIDE SEQUENCE</scope>
    <source>
        <strain evidence="2">K16</strain>
        <tissue evidence="2">Leaf</tissue>
    </source>
</reference>
<dbReference type="Pfam" id="PF07727">
    <property type="entry name" value="RVT_2"/>
    <property type="match status" value="1"/>
</dbReference>
<dbReference type="Proteomes" id="UP001289374">
    <property type="component" value="Unassembled WGS sequence"/>
</dbReference>
<dbReference type="AlphaFoldDB" id="A0AAE1VTI0"/>
<dbReference type="InterPro" id="IPR013103">
    <property type="entry name" value="RVT_2"/>
</dbReference>
<evidence type="ECO:0000313" key="3">
    <source>
        <dbReference type="Proteomes" id="UP001289374"/>
    </source>
</evidence>
<keyword evidence="3" id="KW-1185">Reference proteome</keyword>
<dbReference type="EMBL" id="JACGWL010000884">
    <property type="protein sequence ID" value="KAK4381428.1"/>
    <property type="molecule type" value="Genomic_DNA"/>
</dbReference>
<gene>
    <name evidence="2" type="ORF">Sango_2969100</name>
</gene>
<protein>
    <recommendedName>
        <fullName evidence="1">Reverse transcriptase Ty1/copia-type domain-containing protein</fullName>
    </recommendedName>
</protein>
<comment type="caution">
    <text evidence="2">The sequence shown here is derived from an EMBL/GenBank/DDBJ whole genome shotgun (WGS) entry which is preliminary data.</text>
</comment>
<name>A0AAE1VTI0_9LAMI</name>
<accession>A0AAE1VTI0</accession>
<evidence type="ECO:0000313" key="2">
    <source>
        <dbReference type="EMBL" id="KAK4381428.1"/>
    </source>
</evidence>
<organism evidence="2 3">
    <name type="scientific">Sesamum angolense</name>
    <dbReference type="NCBI Taxonomy" id="2727404"/>
    <lineage>
        <taxon>Eukaryota</taxon>
        <taxon>Viridiplantae</taxon>
        <taxon>Streptophyta</taxon>
        <taxon>Embryophyta</taxon>
        <taxon>Tracheophyta</taxon>
        <taxon>Spermatophyta</taxon>
        <taxon>Magnoliopsida</taxon>
        <taxon>eudicotyledons</taxon>
        <taxon>Gunneridae</taxon>
        <taxon>Pentapetalae</taxon>
        <taxon>asterids</taxon>
        <taxon>lamiids</taxon>
        <taxon>Lamiales</taxon>
        <taxon>Pedaliaceae</taxon>
        <taxon>Sesamum</taxon>
    </lineage>
</organism>